<accession>A0A409WW71</accession>
<evidence type="ECO:0000313" key="1">
    <source>
        <dbReference type="EMBL" id="PPQ82752.1"/>
    </source>
</evidence>
<evidence type="ECO:0000313" key="2">
    <source>
        <dbReference type="Proteomes" id="UP000284842"/>
    </source>
</evidence>
<reference evidence="1 2" key="1">
    <citation type="journal article" date="2018" name="Evol. Lett.">
        <title>Horizontal gene cluster transfer increased hallucinogenic mushroom diversity.</title>
        <authorList>
            <person name="Reynolds H.T."/>
            <person name="Vijayakumar V."/>
            <person name="Gluck-Thaler E."/>
            <person name="Korotkin H.B."/>
            <person name="Matheny P.B."/>
            <person name="Slot J.C."/>
        </authorList>
    </citation>
    <scope>NUCLEOTIDE SEQUENCE [LARGE SCALE GENOMIC DNA]</scope>
    <source>
        <strain evidence="1 2">2629</strain>
    </source>
</reference>
<gene>
    <name evidence="1" type="ORF">CVT24_009986</name>
</gene>
<protein>
    <submittedName>
        <fullName evidence="1">Uncharacterized protein</fullName>
    </submittedName>
</protein>
<dbReference type="AlphaFoldDB" id="A0A409WW71"/>
<sequence>MDNKAGANIANALNIQGTLQAVVKGKELILGIGKADCLKSLSMAKLLLVSSTSLFCFNSDSHTHFLHNFVTCYRQKNVMVGKEDLQRLWDMCYLTVPVCRINDNGNATMVIDNFKQDETTIGPVQLDCISGLISAPLMVQPGTQTPSMFIPLFFVFPIMDIKTYSLFKAGRQFSKMFQRTSISPL</sequence>
<name>A0A409WW71_9AGAR</name>
<comment type="caution">
    <text evidence="1">The sequence shown here is derived from an EMBL/GenBank/DDBJ whole genome shotgun (WGS) entry which is preliminary data.</text>
</comment>
<dbReference type="Proteomes" id="UP000284842">
    <property type="component" value="Unassembled WGS sequence"/>
</dbReference>
<keyword evidence="2" id="KW-1185">Reference proteome</keyword>
<dbReference type="EMBL" id="NHTK01005117">
    <property type="protein sequence ID" value="PPQ82752.1"/>
    <property type="molecule type" value="Genomic_DNA"/>
</dbReference>
<organism evidence="1 2">
    <name type="scientific">Panaeolus cyanescens</name>
    <dbReference type="NCBI Taxonomy" id="181874"/>
    <lineage>
        <taxon>Eukaryota</taxon>
        <taxon>Fungi</taxon>
        <taxon>Dikarya</taxon>
        <taxon>Basidiomycota</taxon>
        <taxon>Agaricomycotina</taxon>
        <taxon>Agaricomycetes</taxon>
        <taxon>Agaricomycetidae</taxon>
        <taxon>Agaricales</taxon>
        <taxon>Agaricineae</taxon>
        <taxon>Galeropsidaceae</taxon>
        <taxon>Panaeolus</taxon>
    </lineage>
</organism>
<proteinExistence type="predicted"/>
<dbReference type="InParanoid" id="A0A409WW71"/>